<reference evidence="8 9" key="2">
    <citation type="submission" date="2020-08" db="EMBL/GenBank/DDBJ databases">
        <title>The Agave Microbiome: Exploring the role of microbial communities in plant adaptations to desert environments.</title>
        <authorList>
            <person name="Partida-Martinez L.P."/>
        </authorList>
    </citation>
    <scope>NUCLEOTIDE SEQUENCE [LARGE SCALE GENOMIC DNA]</scope>
    <source>
        <strain evidence="8 9">AT2.17</strain>
    </source>
</reference>
<dbReference type="RefSeq" id="WP_308645241.1">
    <property type="nucleotide sequence ID" value="NZ_JACCBW010000002.1"/>
</dbReference>
<dbReference type="InterPro" id="IPR013325">
    <property type="entry name" value="RNA_pol_sigma_r2"/>
</dbReference>
<evidence type="ECO:0000256" key="5">
    <source>
        <dbReference type="ARBA" id="ARBA00023163"/>
    </source>
</evidence>
<organism evidence="8 9">
    <name type="scientific">Nocardioides cavernae</name>
    <dbReference type="NCBI Taxonomy" id="1921566"/>
    <lineage>
        <taxon>Bacteria</taxon>
        <taxon>Bacillati</taxon>
        <taxon>Actinomycetota</taxon>
        <taxon>Actinomycetes</taxon>
        <taxon>Propionibacteriales</taxon>
        <taxon>Nocardioidaceae</taxon>
        <taxon>Nocardioides</taxon>
    </lineage>
</organism>
<dbReference type="GO" id="GO:0016987">
    <property type="term" value="F:sigma factor activity"/>
    <property type="evidence" value="ECO:0007669"/>
    <property type="project" value="UniProtKB-KW"/>
</dbReference>
<dbReference type="GO" id="GO:0006352">
    <property type="term" value="P:DNA-templated transcription initiation"/>
    <property type="evidence" value="ECO:0007669"/>
    <property type="project" value="InterPro"/>
</dbReference>
<keyword evidence="5" id="KW-0804">Transcription</keyword>
<keyword evidence="9" id="KW-1185">Reference proteome</keyword>
<dbReference type="PANTHER" id="PTHR43133:SF50">
    <property type="entry name" value="ECF RNA POLYMERASE SIGMA FACTOR SIGM"/>
    <property type="match status" value="1"/>
</dbReference>
<dbReference type="InterPro" id="IPR014325">
    <property type="entry name" value="RNA_pol_sigma-E_actinobac"/>
</dbReference>
<feature type="domain" description="RNA polymerase sigma-70 region 2" evidence="6">
    <location>
        <begin position="14"/>
        <end position="79"/>
    </location>
</feature>
<dbReference type="PANTHER" id="PTHR43133">
    <property type="entry name" value="RNA POLYMERASE ECF-TYPE SIGMA FACTO"/>
    <property type="match status" value="1"/>
</dbReference>
<dbReference type="InterPro" id="IPR036388">
    <property type="entry name" value="WH-like_DNA-bd_sf"/>
</dbReference>
<dbReference type="Pfam" id="PF04542">
    <property type="entry name" value="Sigma70_r2"/>
    <property type="match status" value="1"/>
</dbReference>
<dbReference type="InterPro" id="IPR039425">
    <property type="entry name" value="RNA_pol_sigma-70-like"/>
</dbReference>
<dbReference type="SUPFAM" id="SSF88946">
    <property type="entry name" value="Sigma2 domain of RNA polymerase sigma factors"/>
    <property type="match status" value="1"/>
</dbReference>
<dbReference type="InterPro" id="IPR007627">
    <property type="entry name" value="RNA_pol_sigma70_r2"/>
</dbReference>
<evidence type="ECO:0000313" key="9">
    <source>
        <dbReference type="Proteomes" id="UP000549911"/>
    </source>
</evidence>
<keyword evidence="3" id="KW-0731">Sigma factor</keyword>
<sequence length="168" mass="18967">MIARADQAAFDAFVRRSSDRLVRTAYLLTGDRGHAEDMVQTALLRTARRWSSARREPEAYARRVVVNLAKDRWRALRRRPDEAPLEHDVPIPVRDGVADRDQLLRAARQLPAGQRAVLVLRYFDDLSVADTAAALGCSTGTVKSQTARALERLRTALTTEREMTRADR</sequence>
<dbReference type="EMBL" id="JACCBW010000002">
    <property type="protein sequence ID" value="NYE36884.1"/>
    <property type="molecule type" value="Genomic_DNA"/>
</dbReference>
<evidence type="ECO:0000259" key="7">
    <source>
        <dbReference type="Pfam" id="PF08281"/>
    </source>
</evidence>
<dbReference type="GO" id="GO:0003677">
    <property type="term" value="F:DNA binding"/>
    <property type="evidence" value="ECO:0007669"/>
    <property type="project" value="UniProtKB-KW"/>
</dbReference>
<evidence type="ECO:0000259" key="6">
    <source>
        <dbReference type="Pfam" id="PF04542"/>
    </source>
</evidence>
<comment type="caution">
    <text evidence="8">The sequence shown here is derived from an EMBL/GenBank/DDBJ whole genome shotgun (WGS) entry which is preliminary data.</text>
</comment>
<dbReference type="SUPFAM" id="SSF88659">
    <property type="entry name" value="Sigma3 and sigma4 domains of RNA polymerase sigma factors"/>
    <property type="match status" value="1"/>
</dbReference>
<evidence type="ECO:0000256" key="4">
    <source>
        <dbReference type="ARBA" id="ARBA00023125"/>
    </source>
</evidence>
<protein>
    <submittedName>
        <fullName evidence="8">RNA polymerase sigma-70 factor (Sigma-E family)</fullName>
    </submittedName>
</protein>
<reference evidence="8 9" key="1">
    <citation type="submission" date="2020-07" db="EMBL/GenBank/DDBJ databases">
        <authorList>
            <person name="Partida-Martinez L."/>
            <person name="Huntemann M."/>
            <person name="Clum A."/>
            <person name="Wang J."/>
            <person name="Palaniappan K."/>
            <person name="Ritter S."/>
            <person name="Chen I.-M."/>
            <person name="Stamatis D."/>
            <person name="Reddy T."/>
            <person name="O'Malley R."/>
            <person name="Daum C."/>
            <person name="Shapiro N."/>
            <person name="Ivanova N."/>
            <person name="Kyrpides N."/>
            <person name="Woyke T."/>
        </authorList>
    </citation>
    <scope>NUCLEOTIDE SEQUENCE [LARGE SCALE GENOMIC DNA]</scope>
    <source>
        <strain evidence="8 9">AT2.17</strain>
    </source>
</reference>
<evidence type="ECO:0000256" key="1">
    <source>
        <dbReference type="ARBA" id="ARBA00010641"/>
    </source>
</evidence>
<accession>A0A7Y9KRT8</accession>
<comment type="similarity">
    <text evidence="1">Belongs to the sigma-70 factor family. ECF subfamily.</text>
</comment>
<dbReference type="Proteomes" id="UP000549911">
    <property type="component" value="Unassembled WGS sequence"/>
</dbReference>
<dbReference type="InterPro" id="IPR013324">
    <property type="entry name" value="RNA_pol_sigma_r3/r4-like"/>
</dbReference>
<dbReference type="InterPro" id="IPR014284">
    <property type="entry name" value="RNA_pol_sigma-70_dom"/>
</dbReference>
<dbReference type="NCBIfam" id="TIGR02983">
    <property type="entry name" value="SigE-fam_strep"/>
    <property type="match status" value="1"/>
</dbReference>
<dbReference type="NCBIfam" id="TIGR02937">
    <property type="entry name" value="sigma70-ECF"/>
    <property type="match status" value="1"/>
</dbReference>
<dbReference type="Pfam" id="PF08281">
    <property type="entry name" value="Sigma70_r4_2"/>
    <property type="match status" value="1"/>
</dbReference>
<proteinExistence type="inferred from homology"/>
<dbReference type="AlphaFoldDB" id="A0A7Y9KRT8"/>
<evidence type="ECO:0000313" key="8">
    <source>
        <dbReference type="EMBL" id="NYE36884.1"/>
    </source>
</evidence>
<dbReference type="Gene3D" id="1.10.1740.10">
    <property type="match status" value="1"/>
</dbReference>
<keyword evidence="2" id="KW-0805">Transcription regulation</keyword>
<feature type="domain" description="RNA polymerase sigma factor 70 region 4 type 2" evidence="7">
    <location>
        <begin position="101"/>
        <end position="153"/>
    </location>
</feature>
<dbReference type="Gene3D" id="1.10.10.10">
    <property type="entry name" value="Winged helix-like DNA-binding domain superfamily/Winged helix DNA-binding domain"/>
    <property type="match status" value="1"/>
</dbReference>
<dbReference type="InterPro" id="IPR013249">
    <property type="entry name" value="RNA_pol_sigma70_r4_t2"/>
</dbReference>
<gene>
    <name evidence="8" type="ORF">F4692_002017</name>
</gene>
<name>A0A7Y9KRT8_9ACTN</name>
<dbReference type="CDD" id="cd06171">
    <property type="entry name" value="Sigma70_r4"/>
    <property type="match status" value="1"/>
</dbReference>
<evidence type="ECO:0000256" key="2">
    <source>
        <dbReference type="ARBA" id="ARBA00023015"/>
    </source>
</evidence>
<evidence type="ECO:0000256" key="3">
    <source>
        <dbReference type="ARBA" id="ARBA00023082"/>
    </source>
</evidence>
<keyword evidence="4" id="KW-0238">DNA-binding</keyword>